<feature type="signal peptide" evidence="7">
    <location>
        <begin position="1"/>
        <end position="21"/>
    </location>
</feature>
<protein>
    <recommendedName>
        <fullName evidence="6">Probable sugar-binding periplasmic protein</fullName>
    </recommendedName>
</protein>
<comment type="subcellular location">
    <subcellularLocation>
        <location evidence="1">Cell envelope</location>
    </subcellularLocation>
</comment>
<dbReference type="PANTHER" id="PTHR43649:SF28">
    <property type="entry name" value="BINDING PROTEIN COMPONENT OF ABC SUGAR TRANSPORTER-RELATED"/>
    <property type="match status" value="1"/>
</dbReference>
<proteinExistence type="inferred from homology"/>
<keyword evidence="9" id="KW-1185">Reference proteome</keyword>
<dbReference type="Gene3D" id="3.40.190.10">
    <property type="entry name" value="Periplasmic binding protein-like II"/>
    <property type="match status" value="2"/>
</dbReference>
<evidence type="ECO:0000256" key="7">
    <source>
        <dbReference type="SAM" id="SignalP"/>
    </source>
</evidence>
<name>A0A2T0Q0M1_9ACTN</name>
<dbReference type="Pfam" id="PF01547">
    <property type="entry name" value="SBP_bac_1"/>
    <property type="match status" value="1"/>
</dbReference>
<evidence type="ECO:0000256" key="6">
    <source>
        <dbReference type="ARBA" id="ARBA00049753"/>
    </source>
</evidence>
<evidence type="ECO:0000256" key="4">
    <source>
        <dbReference type="ARBA" id="ARBA00022729"/>
    </source>
</evidence>
<evidence type="ECO:0000256" key="2">
    <source>
        <dbReference type="ARBA" id="ARBA00008520"/>
    </source>
</evidence>
<gene>
    <name evidence="8" type="ORF">CLV72_106259</name>
</gene>
<evidence type="ECO:0000313" key="8">
    <source>
        <dbReference type="EMBL" id="PRX97223.1"/>
    </source>
</evidence>
<keyword evidence="3" id="KW-0813">Transport</keyword>
<dbReference type="InterPro" id="IPR050490">
    <property type="entry name" value="Bact_solute-bd_prot1"/>
</dbReference>
<evidence type="ECO:0000256" key="3">
    <source>
        <dbReference type="ARBA" id="ARBA00022448"/>
    </source>
</evidence>
<organism evidence="8 9">
    <name type="scientific">Allonocardiopsis opalescens</name>
    <dbReference type="NCBI Taxonomy" id="1144618"/>
    <lineage>
        <taxon>Bacteria</taxon>
        <taxon>Bacillati</taxon>
        <taxon>Actinomycetota</taxon>
        <taxon>Actinomycetes</taxon>
        <taxon>Streptosporangiales</taxon>
        <taxon>Allonocardiopsis</taxon>
    </lineage>
</organism>
<evidence type="ECO:0000256" key="5">
    <source>
        <dbReference type="ARBA" id="ARBA00049629"/>
    </source>
</evidence>
<comment type="caution">
    <text evidence="8">The sequence shown here is derived from an EMBL/GenBank/DDBJ whole genome shotgun (WGS) entry which is preliminary data.</text>
</comment>
<dbReference type="SUPFAM" id="SSF53850">
    <property type="entry name" value="Periplasmic binding protein-like II"/>
    <property type="match status" value="1"/>
</dbReference>
<dbReference type="EMBL" id="PVZC01000006">
    <property type="protein sequence ID" value="PRX97223.1"/>
    <property type="molecule type" value="Genomic_DNA"/>
</dbReference>
<reference evidence="8 9" key="1">
    <citation type="submission" date="2018-03" db="EMBL/GenBank/DDBJ databases">
        <title>Genomic Encyclopedia of Archaeal and Bacterial Type Strains, Phase II (KMG-II): from individual species to whole genera.</title>
        <authorList>
            <person name="Goeker M."/>
        </authorList>
    </citation>
    <scope>NUCLEOTIDE SEQUENCE [LARGE SCALE GENOMIC DNA]</scope>
    <source>
        <strain evidence="8 9">DSM 45601</strain>
    </source>
</reference>
<keyword evidence="4 7" id="KW-0732">Signal</keyword>
<dbReference type="PROSITE" id="PS51257">
    <property type="entry name" value="PROKAR_LIPOPROTEIN"/>
    <property type="match status" value="1"/>
</dbReference>
<comment type="similarity">
    <text evidence="2">Belongs to the bacterial solute-binding protein 1 family.</text>
</comment>
<evidence type="ECO:0000256" key="1">
    <source>
        <dbReference type="ARBA" id="ARBA00004196"/>
    </source>
</evidence>
<feature type="chain" id="PRO_5039128571" description="Probable sugar-binding periplasmic protein" evidence="7">
    <location>
        <begin position="22"/>
        <end position="418"/>
    </location>
</feature>
<dbReference type="AlphaFoldDB" id="A0A2T0Q0M1"/>
<sequence>MRRGWTAALAISLAGVLTATACGGSGGEDAEGSVEVFSWWTGGGEAAGLDALIERFEADNAGIAFNNAAVAGGSGTNAQGVLESRLQANEPPDSFQGHAGAELMDYIEAGYLEPLTEFYAEQGLNEVFPPELLEQITLDGEIYSVPVNIHRSNVLWYNPGVLEEAGVEPPTTLAEFEDALATVEEETDAIPLSLGAQWTADHLLESILLASLGTEGYNALWQPGADWSTPEVTEALETFDRIYAYTNTDAGAADWQEASQAVVDGDAAFNIMGDWALSLFQEVGAVEGEDYGYVPTPGTDGTYLWLSDSFTLPVNAPNPEGAQAWLELVSSQEGQDIFNPLKGSIPARTDADASLYEGYLADALTDWQESTMAPSYQHGAAANNRQKSGINDAVGVYIRDGDVAALQEALVTAAGEAG</sequence>
<accession>A0A2T0Q0M1</accession>
<dbReference type="RefSeq" id="WP_106249095.1">
    <property type="nucleotide sequence ID" value="NZ_PVZC01000006.1"/>
</dbReference>
<dbReference type="PANTHER" id="PTHR43649">
    <property type="entry name" value="ARABINOSE-BINDING PROTEIN-RELATED"/>
    <property type="match status" value="1"/>
</dbReference>
<comment type="function">
    <text evidence="5">Part of a binding-protein-dependent transport system for a sugar.</text>
</comment>
<dbReference type="OrthoDB" id="5580590at2"/>
<dbReference type="Proteomes" id="UP000237846">
    <property type="component" value="Unassembled WGS sequence"/>
</dbReference>
<evidence type="ECO:0000313" key="9">
    <source>
        <dbReference type="Proteomes" id="UP000237846"/>
    </source>
</evidence>
<dbReference type="GO" id="GO:0030313">
    <property type="term" value="C:cell envelope"/>
    <property type="evidence" value="ECO:0007669"/>
    <property type="project" value="UniProtKB-SubCell"/>
</dbReference>
<dbReference type="InterPro" id="IPR006059">
    <property type="entry name" value="SBP"/>
</dbReference>